<organism evidence="1 2">
    <name type="scientific">Dendrothele bispora (strain CBS 962.96)</name>
    <dbReference type="NCBI Taxonomy" id="1314807"/>
    <lineage>
        <taxon>Eukaryota</taxon>
        <taxon>Fungi</taxon>
        <taxon>Dikarya</taxon>
        <taxon>Basidiomycota</taxon>
        <taxon>Agaricomycotina</taxon>
        <taxon>Agaricomycetes</taxon>
        <taxon>Agaricomycetidae</taxon>
        <taxon>Agaricales</taxon>
        <taxon>Agaricales incertae sedis</taxon>
        <taxon>Dendrothele</taxon>
    </lineage>
</organism>
<dbReference type="Proteomes" id="UP000297245">
    <property type="component" value="Unassembled WGS sequence"/>
</dbReference>
<gene>
    <name evidence="1" type="ORF">K435DRAFT_810154</name>
</gene>
<keyword evidence="2" id="KW-1185">Reference proteome</keyword>
<name>A0A4S8KWB1_DENBC</name>
<dbReference type="EMBL" id="ML179940">
    <property type="protein sequence ID" value="THU80101.1"/>
    <property type="molecule type" value="Genomic_DNA"/>
</dbReference>
<reference evidence="1 2" key="1">
    <citation type="journal article" date="2019" name="Nat. Ecol. Evol.">
        <title>Megaphylogeny resolves global patterns of mushroom evolution.</title>
        <authorList>
            <person name="Varga T."/>
            <person name="Krizsan K."/>
            <person name="Foldi C."/>
            <person name="Dima B."/>
            <person name="Sanchez-Garcia M."/>
            <person name="Sanchez-Ramirez S."/>
            <person name="Szollosi G.J."/>
            <person name="Szarkandi J.G."/>
            <person name="Papp V."/>
            <person name="Albert L."/>
            <person name="Andreopoulos W."/>
            <person name="Angelini C."/>
            <person name="Antonin V."/>
            <person name="Barry K.W."/>
            <person name="Bougher N.L."/>
            <person name="Buchanan P."/>
            <person name="Buyck B."/>
            <person name="Bense V."/>
            <person name="Catcheside P."/>
            <person name="Chovatia M."/>
            <person name="Cooper J."/>
            <person name="Damon W."/>
            <person name="Desjardin D."/>
            <person name="Finy P."/>
            <person name="Geml J."/>
            <person name="Haridas S."/>
            <person name="Hughes K."/>
            <person name="Justo A."/>
            <person name="Karasinski D."/>
            <person name="Kautmanova I."/>
            <person name="Kiss B."/>
            <person name="Kocsube S."/>
            <person name="Kotiranta H."/>
            <person name="LaButti K.M."/>
            <person name="Lechner B.E."/>
            <person name="Liimatainen K."/>
            <person name="Lipzen A."/>
            <person name="Lukacs Z."/>
            <person name="Mihaltcheva S."/>
            <person name="Morgado L.N."/>
            <person name="Niskanen T."/>
            <person name="Noordeloos M.E."/>
            <person name="Ohm R.A."/>
            <person name="Ortiz-Santana B."/>
            <person name="Ovrebo C."/>
            <person name="Racz N."/>
            <person name="Riley R."/>
            <person name="Savchenko A."/>
            <person name="Shiryaev A."/>
            <person name="Soop K."/>
            <person name="Spirin V."/>
            <person name="Szebenyi C."/>
            <person name="Tomsovsky M."/>
            <person name="Tulloss R.E."/>
            <person name="Uehling J."/>
            <person name="Grigoriev I.V."/>
            <person name="Vagvolgyi C."/>
            <person name="Papp T."/>
            <person name="Martin F.M."/>
            <person name="Miettinen O."/>
            <person name="Hibbett D.S."/>
            <person name="Nagy L.G."/>
        </authorList>
    </citation>
    <scope>NUCLEOTIDE SEQUENCE [LARGE SCALE GENOMIC DNA]</scope>
    <source>
        <strain evidence="1 2">CBS 962.96</strain>
    </source>
</reference>
<accession>A0A4S8KWB1</accession>
<sequence>MLLSILGHLFWSPGLRKVAPSDATSKLSRVVTVGLNQMTTSGSFTQGSGEEGGKNLTWVEATLDSSSFTICDALLVMVKYLKAVENIFSASDVFRSPVSSNASEDTVKHVQDKECCRRSSHASDLLVFNQFLVIFYTEALHLLRLIPVDGGKENEPL</sequence>
<protein>
    <submittedName>
        <fullName evidence="1">Uncharacterized protein</fullName>
    </submittedName>
</protein>
<evidence type="ECO:0000313" key="2">
    <source>
        <dbReference type="Proteomes" id="UP000297245"/>
    </source>
</evidence>
<evidence type="ECO:0000313" key="1">
    <source>
        <dbReference type="EMBL" id="THU80101.1"/>
    </source>
</evidence>
<dbReference type="AlphaFoldDB" id="A0A4S8KWB1"/>
<proteinExistence type="predicted"/>